<dbReference type="PANTHER" id="PTHR13604">
    <property type="entry name" value="DC12-RELATED"/>
    <property type="match status" value="1"/>
</dbReference>
<dbReference type="PANTHER" id="PTHR13604:SF0">
    <property type="entry name" value="ABASIC SITE PROCESSING PROTEIN HMCES"/>
    <property type="match status" value="1"/>
</dbReference>
<dbReference type="GO" id="GO:0008233">
    <property type="term" value="F:peptidase activity"/>
    <property type="evidence" value="ECO:0007669"/>
    <property type="project" value="UniProtKB-KW"/>
</dbReference>
<feature type="region of interest" description="Disordered" evidence="9">
    <location>
        <begin position="229"/>
        <end position="248"/>
    </location>
</feature>
<dbReference type="SUPFAM" id="SSF143081">
    <property type="entry name" value="BB1717-like"/>
    <property type="match status" value="1"/>
</dbReference>
<evidence type="ECO:0000256" key="2">
    <source>
        <dbReference type="ARBA" id="ARBA00022670"/>
    </source>
</evidence>
<evidence type="ECO:0000256" key="8">
    <source>
        <dbReference type="RuleBase" id="RU364100"/>
    </source>
</evidence>
<dbReference type="EMBL" id="WKJL01000019">
    <property type="protein sequence ID" value="MRW86766.1"/>
    <property type="molecule type" value="Genomic_DNA"/>
</dbReference>
<dbReference type="AlphaFoldDB" id="A0A844DDQ4"/>
<sequence>MCVNYRPPDTATLNANMGGLFGISEVWEREIWKDYSAPIVRRGANGQREGVLANYAMYPMEVQRREYEAKKAKALERGLPVPKPKWFDTMNARSEDLLMRPLYTPAWKRQQFCLVPATCFFEPCYETGTAVRWGIGMADMSMFAIAGLWREWAGKDGPVVAFTQLTINADEHPLMRRFHKPDDEKRSLVIVPQAEWDDWLECKDLDFARSFLRHYPADLMKSWAEPQALRTRTPATTSAPANTQLDLL</sequence>
<dbReference type="GO" id="GO:0006508">
    <property type="term" value="P:proteolysis"/>
    <property type="evidence" value="ECO:0007669"/>
    <property type="project" value="UniProtKB-KW"/>
</dbReference>
<dbReference type="GO" id="GO:0016829">
    <property type="term" value="F:lyase activity"/>
    <property type="evidence" value="ECO:0007669"/>
    <property type="project" value="UniProtKB-KW"/>
</dbReference>
<dbReference type="InterPro" id="IPR036590">
    <property type="entry name" value="SRAP-like"/>
</dbReference>
<keyword evidence="5" id="KW-0190">Covalent protein-DNA linkage</keyword>
<dbReference type="EC" id="3.4.-.-" evidence="8"/>
<keyword evidence="6" id="KW-0238">DNA-binding</keyword>
<keyword evidence="2 8" id="KW-0645">Protease</keyword>
<comment type="similarity">
    <text evidence="1 8">Belongs to the SOS response-associated peptidase family.</text>
</comment>
<dbReference type="InterPro" id="IPR003738">
    <property type="entry name" value="SRAP"/>
</dbReference>
<organism evidence="10 11">
    <name type="scientific">Duganella aquatilis</name>
    <dbReference type="NCBI Taxonomy" id="2666082"/>
    <lineage>
        <taxon>Bacteria</taxon>
        <taxon>Pseudomonadati</taxon>
        <taxon>Pseudomonadota</taxon>
        <taxon>Betaproteobacteria</taxon>
        <taxon>Burkholderiales</taxon>
        <taxon>Oxalobacteraceae</taxon>
        <taxon>Telluria group</taxon>
        <taxon>Duganella</taxon>
    </lineage>
</organism>
<evidence type="ECO:0000256" key="1">
    <source>
        <dbReference type="ARBA" id="ARBA00008136"/>
    </source>
</evidence>
<protein>
    <recommendedName>
        <fullName evidence="8">Abasic site processing protein</fullName>
        <ecNumber evidence="8">3.4.-.-</ecNumber>
    </recommendedName>
</protein>
<accession>A0A844DDQ4</accession>
<reference evidence="10 11" key="1">
    <citation type="submission" date="2019-11" db="EMBL/GenBank/DDBJ databases">
        <title>Novel species isolated from a subtropical stream in China.</title>
        <authorList>
            <person name="Lu H."/>
        </authorList>
    </citation>
    <scope>NUCLEOTIDE SEQUENCE [LARGE SCALE GENOMIC DNA]</scope>
    <source>
        <strain evidence="10 11">FT26W</strain>
    </source>
</reference>
<evidence type="ECO:0000313" key="10">
    <source>
        <dbReference type="EMBL" id="MRW86766.1"/>
    </source>
</evidence>
<evidence type="ECO:0000256" key="5">
    <source>
        <dbReference type="ARBA" id="ARBA00023124"/>
    </source>
</evidence>
<comment type="caution">
    <text evidence="10">The sequence shown here is derived from an EMBL/GenBank/DDBJ whole genome shotgun (WGS) entry which is preliminary data.</text>
</comment>
<dbReference type="GO" id="GO:0106300">
    <property type="term" value="P:protein-DNA covalent cross-linking repair"/>
    <property type="evidence" value="ECO:0007669"/>
    <property type="project" value="InterPro"/>
</dbReference>
<dbReference type="RefSeq" id="WP_154360022.1">
    <property type="nucleotide sequence ID" value="NZ_WKJL01000019.1"/>
</dbReference>
<dbReference type="Gene3D" id="3.90.1680.10">
    <property type="entry name" value="SOS response associated peptidase-like"/>
    <property type="match status" value="1"/>
</dbReference>
<evidence type="ECO:0000256" key="3">
    <source>
        <dbReference type="ARBA" id="ARBA00022763"/>
    </source>
</evidence>
<evidence type="ECO:0000256" key="6">
    <source>
        <dbReference type="ARBA" id="ARBA00023125"/>
    </source>
</evidence>
<keyword evidence="7" id="KW-0456">Lyase</keyword>
<dbReference type="Pfam" id="PF02586">
    <property type="entry name" value="SRAP"/>
    <property type="match status" value="1"/>
</dbReference>
<name>A0A844DDQ4_9BURK</name>
<evidence type="ECO:0000256" key="9">
    <source>
        <dbReference type="SAM" id="MobiDB-lite"/>
    </source>
</evidence>
<dbReference type="Proteomes" id="UP000439986">
    <property type="component" value="Unassembled WGS sequence"/>
</dbReference>
<dbReference type="GO" id="GO:0003697">
    <property type="term" value="F:single-stranded DNA binding"/>
    <property type="evidence" value="ECO:0007669"/>
    <property type="project" value="InterPro"/>
</dbReference>
<evidence type="ECO:0000313" key="11">
    <source>
        <dbReference type="Proteomes" id="UP000439986"/>
    </source>
</evidence>
<keyword evidence="3" id="KW-0227">DNA damage</keyword>
<evidence type="ECO:0000256" key="4">
    <source>
        <dbReference type="ARBA" id="ARBA00022801"/>
    </source>
</evidence>
<feature type="compositionally biased region" description="Low complexity" evidence="9">
    <location>
        <begin position="229"/>
        <end position="241"/>
    </location>
</feature>
<gene>
    <name evidence="10" type="ORF">GJ698_22095</name>
</gene>
<keyword evidence="4 8" id="KW-0378">Hydrolase</keyword>
<proteinExistence type="inferred from homology"/>
<keyword evidence="11" id="KW-1185">Reference proteome</keyword>
<evidence type="ECO:0000256" key="7">
    <source>
        <dbReference type="ARBA" id="ARBA00023239"/>
    </source>
</evidence>